<gene>
    <name evidence="2" type="ORF">ACFPCV_25545</name>
</gene>
<evidence type="ECO:0000313" key="2">
    <source>
        <dbReference type="EMBL" id="MFC4856882.1"/>
    </source>
</evidence>
<dbReference type="PANTHER" id="PTHR38011">
    <property type="entry name" value="DIHYDROFOLATE REDUCTASE FAMILY PROTEIN (AFU_ORTHOLOGUE AFUA_8G06820)"/>
    <property type="match status" value="1"/>
</dbReference>
<evidence type="ECO:0000313" key="3">
    <source>
        <dbReference type="Proteomes" id="UP001595859"/>
    </source>
</evidence>
<evidence type="ECO:0000259" key="1">
    <source>
        <dbReference type="Pfam" id="PF01872"/>
    </source>
</evidence>
<proteinExistence type="predicted"/>
<dbReference type="Gene3D" id="3.40.430.10">
    <property type="entry name" value="Dihydrofolate Reductase, subunit A"/>
    <property type="match status" value="1"/>
</dbReference>
<dbReference type="PANTHER" id="PTHR38011:SF11">
    <property type="entry name" value="2,5-DIAMINO-6-RIBOSYLAMINO-4(3H)-PYRIMIDINONE 5'-PHOSPHATE REDUCTASE"/>
    <property type="match status" value="1"/>
</dbReference>
<dbReference type="Proteomes" id="UP001595859">
    <property type="component" value="Unassembled WGS sequence"/>
</dbReference>
<dbReference type="RefSeq" id="WP_378058872.1">
    <property type="nucleotide sequence ID" value="NZ_JBHSIS010000011.1"/>
</dbReference>
<dbReference type="SUPFAM" id="SSF53597">
    <property type="entry name" value="Dihydrofolate reductase-like"/>
    <property type="match status" value="1"/>
</dbReference>
<name>A0ABV9S5A2_9PSEU</name>
<organism evidence="2 3">
    <name type="scientific">Actinophytocola glycyrrhizae</name>
    <dbReference type="NCBI Taxonomy" id="2044873"/>
    <lineage>
        <taxon>Bacteria</taxon>
        <taxon>Bacillati</taxon>
        <taxon>Actinomycetota</taxon>
        <taxon>Actinomycetes</taxon>
        <taxon>Pseudonocardiales</taxon>
        <taxon>Pseudonocardiaceae</taxon>
    </lineage>
</organism>
<accession>A0ABV9S5A2</accession>
<comment type="caution">
    <text evidence="2">The sequence shown here is derived from an EMBL/GenBank/DDBJ whole genome shotgun (WGS) entry which is preliminary data.</text>
</comment>
<protein>
    <submittedName>
        <fullName evidence="2">Dihydrofolate reductase family protein</fullName>
    </submittedName>
</protein>
<sequence length="183" mass="20019">MSKVVYWVHASVDGFIAGPNGEFDWPVMGPELSAYSDGLNERVGTFLYGRVVWELMSGYWPTADQISDHPHDLAFAKVWRNMPKVVFSRTLTEAGWGARVETDVVGAVRALKARQDKDLLLTGGAGLAAALAALDLIDEYQVVVHPVVLGGGKRLFPLAGRFDLKLAATRPLDGRAVLLSYHR</sequence>
<feature type="domain" description="Bacterial bifunctional deaminase-reductase C-terminal" evidence="1">
    <location>
        <begin position="3"/>
        <end position="173"/>
    </location>
</feature>
<reference evidence="3" key="1">
    <citation type="journal article" date="2019" name="Int. J. Syst. Evol. Microbiol.">
        <title>The Global Catalogue of Microorganisms (GCM) 10K type strain sequencing project: providing services to taxonomists for standard genome sequencing and annotation.</title>
        <authorList>
            <consortium name="The Broad Institute Genomics Platform"/>
            <consortium name="The Broad Institute Genome Sequencing Center for Infectious Disease"/>
            <person name="Wu L."/>
            <person name="Ma J."/>
        </authorList>
    </citation>
    <scope>NUCLEOTIDE SEQUENCE [LARGE SCALE GENOMIC DNA]</scope>
    <source>
        <strain evidence="3">ZS-22-S1</strain>
    </source>
</reference>
<dbReference type="InterPro" id="IPR024072">
    <property type="entry name" value="DHFR-like_dom_sf"/>
</dbReference>
<dbReference type="InterPro" id="IPR050765">
    <property type="entry name" value="Riboflavin_Biosynth_HTPR"/>
</dbReference>
<dbReference type="Pfam" id="PF01872">
    <property type="entry name" value="RibD_C"/>
    <property type="match status" value="1"/>
</dbReference>
<dbReference type="InterPro" id="IPR002734">
    <property type="entry name" value="RibDG_C"/>
</dbReference>
<keyword evidence="3" id="KW-1185">Reference proteome</keyword>
<dbReference type="EMBL" id="JBHSIS010000011">
    <property type="protein sequence ID" value="MFC4856882.1"/>
    <property type="molecule type" value="Genomic_DNA"/>
</dbReference>